<keyword evidence="2" id="KW-1185">Reference proteome</keyword>
<accession>A0A9J5WKG8</accession>
<dbReference type="AlphaFoldDB" id="A0A9J5WKG8"/>
<reference evidence="1 2" key="1">
    <citation type="submission" date="2020-09" db="EMBL/GenBank/DDBJ databases">
        <title>De no assembly of potato wild relative species, Solanum commersonii.</title>
        <authorList>
            <person name="Cho K."/>
        </authorList>
    </citation>
    <scope>NUCLEOTIDE SEQUENCE [LARGE SCALE GENOMIC DNA]</scope>
    <source>
        <strain evidence="1">LZ3.2</strain>
        <tissue evidence="1">Leaf</tissue>
    </source>
</reference>
<evidence type="ECO:0000313" key="2">
    <source>
        <dbReference type="Proteomes" id="UP000824120"/>
    </source>
</evidence>
<dbReference type="EMBL" id="JACXVP010000011">
    <property type="protein sequence ID" value="KAG5576379.1"/>
    <property type="molecule type" value="Genomic_DNA"/>
</dbReference>
<proteinExistence type="predicted"/>
<sequence>MTSEIRITKRSMDYSTQKLTKQEVYPFQATGSVTKVLMDVHKNFWQNDVGNPYHQKIHGLCTQKLANKGFTQFVFV</sequence>
<dbReference type="Proteomes" id="UP000824120">
    <property type="component" value="Chromosome 11"/>
</dbReference>
<name>A0A9J5WKG8_SOLCO</name>
<comment type="caution">
    <text evidence="1">The sequence shown here is derived from an EMBL/GenBank/DDBJ whole genome shotgun (WGS) entry which is preliminary data.</text>
</comment>
<gene>
    <name evidence="1" type="ORF">H5410_056513</name>
</gene>
<organism evidence="1 2">
    <name type="scientific">Solanum commersonii</name>
    <name type="common">Commerson's wild potato</name>
    <name type="synonym">Commerson's nightshade</name>
    <dbReference type="NCBI Taxonomy" id="4109"/>
    <lineage>
        <taxon>Eukaryota</taxon>
        <taxon>Viridiplantae</taxon>
        <taxon>Streptophyta</taxon>
        <taxon>Embryophyta</taxon>
        <taxon>Tracheophyta</taxon>
        <taxon>Spermatophyta</taxon>
        <taxon>Magnoliopsida</taxon>
        <taxon>eudicotyledons</taxon>
        <taxon>Gunneridae</taxon>
        <taxon>Pentapetalae</taxon>
        <taxon>asterids</taxon>
        <taxon>lamiids</taxon>
        <taxon>Solanales</taxon>
        <taxon>Solanaceae</taxon>
        <taxon>Solanoideae</taxon>
        <taxon>Solaneae</taxon>
        <taxon>Solanum</taxon>
    </lineage>
</organism>
<protein>
    <submittedName>
        <fullName evidence="1">Uncharacterized protein</fullName>
    </submittedName>
</protein>
<evidence type="ECO:0000313" key="1">
    <source>
        <dbReference type="EMBL" id="KAG5576379.1"/>
    </source>
</evidence>